<proteinExistence type="inferred from homology"/>
<dbReference type="InterPro" id="IPR004604">
    <property type="entry name" value="DNA_recomb/repair_RecN"/>
</dbReference>
<dbReference type="Gene3D" id="3.40.50.300">
    <property type="entry name" value="P-loop containing nucleotide triphosphate hydrolases"/>
    <property type="match status" value="2"/>
</dbReference>
<keyword evidence="7 9" id="KW-0234">DNA repair</keyword>
<evidence type="ECO:0000256" key="6">
    <source>
        <dbReference type="ARBA" id="ARBA00022840"/>
    </source>
</evidence>
<keyword evidence="10" id="KW-0175">Coiled coil</keyword>
<accession>A0A127VG26</accession>
<dbReference type="NCBIfam" id="TIGR00634">
    <property type="entry name" value="recN"/>
    <property type="match status" value="1"/>
</dbReference>
<feature type="domain" description="RecF/RecN/SMC N-terminal" evidence="11">
    <location>
        <begin position="2"/>
        <end position="509"/>
    </location>
</feature>
<dbReference type="PIRSF" id="PIRSF003128">
    <property type="entry name" value="RecN"/>
    <property type="match status" value="1"/>
</dbReference>
<evidence type="ECO:0000313" key="12">
    <source>
        <dbReference type="EMBL" id="AMQ00192.1"/>
    </source>
</evidence>
<evidence type="ECO:0000256" key="8">
    <source>
        <dbReference type="ARBA" id="ARBA00033408"/>
    </source>
</evidence>
<evidence type="ECO:0000256" key="2">
    <source>
        <dbReference type="ARBA" id="ARBA00009441"/>
    </source>
</evidence>
<evidence type="ECO:0000256" key="3">
    <source>
        <dbReference type="ARBA" id="ARBA00021315"/>
    </source>
</evidence>
<dbReference type="OrthoDB" id="9806954at2"/>
<comment type="similarity">
    <text evidence="2 9">Belongs to the RecN family.</text>
</comment>
<dbReference type="RefSeq" id="WP_068402995.1">
    <property type="nucleotide sequence ID" value="NZ_CP014504.1"/>
</dbReference>
<comment type="function">
    <text evidence="1 9">May be involved in recombinational repair of damaged DNA.</text>
</comment>
<evidence type="ECO:0000313" key="13">
    <source>
        <dbReference type="Proteomes" id="UP000071561"/>
    </source>
</evidence>
<evidence type="ECO:0000256" key="10">
    <source>
        <dbReference type="SAM" id="Coils"/>
    </source>
</evidence>
<keyword evidence="5 9" id="KW-0227">DNA damage</keyword>
<dbReference type="PANTHER" id="PTHR11059:SF0">
    <property type="entry name" value="DNA REPAIR PROTEIN RECN"/>
    <property type="match status" value="1"/>
</dbReference>
<sequence>MLQKLSIRNYALIDSVDLELDKGLNIITGETGAGKSIMLGALSLILGQRAETKYFFNQAKKCVIEGQFKLSGSGLQPYFEEFDLDYQQESILRREISIDGKSRAFINDTPVTLSVMKQIGEKLIDIHSQHATSEVNDPGFQLAVVDTLSNHLPLLTEYRLKFRAYKKNLQLLINMQTSADEARSKQDYEQFLFNELESANLQAGEQAALEIEMEALNHAESIKRGLLNGHVLLDGEETAVLPILKEVINQIQAIEKFNPAYSAMNERLRSAMIEIKDIAEETIVMEENIVYSPARIDEINVRLDTIYTLQQKHRVTSVEELLAIQNELSDNLNTLLNSDEEIERLIIAINKLKVELEKIADTLSKNRSKAISVAQKQVGEILVRVGMPNAKIKIEQTVVENLNKDGKDMISLLFSANAGQAPAPVGKVASGGELSRLMLAIKSIISKHTLLPTLIFDEIDTGISGETALRVGDVIGELEQNMQVICITHLPQIAAKGEAHYFVYKKEESERTTTGIRRLNPEERIFAIAEMLSGKNPGESALKNAQDLLSFKN</sequence>
<evidence type="ECO:0000256" key="5">
    <source>
        <dbReference type="ARBA" id="ARBA00022763"/>
    </source>
</evidence>
<evidence type="ECO:0000259" key="11">
    <source>
        <dbReference type="Pfam" id="PF02463"/>
    </source>
</evidence>
<dbReference type="PATRIC" id="fig|188932.3.peg.3458"/>
<evidence type="ECO:0000256" key="9">
    <source>
        <dbReference type="PIRNR" id="PIRNR003128"/>
    </source>
</evidence>
<dbReference type="EMBL" id="CP014504">
    <property type="protein sequence ID" value="AMQ00192.1"/>
    <property type="molecule type" value="Genomic_DNA"/>
</dbReference>
<dbReference type="GO" id="GO:0006281">
    <property type="term" value="P:DNA repair"/>
    <property type="evidence" value="ECO:0007669"/>
    <property type="project" value="UniProtKB-KW"/>
</dbReference>
<dbReference type="GO" id="GO:0009432">
    <property type="term" value="P:SOS response"/>
    <property type="evidence" value="ECO:0007669"/>
    <property type="project" value="TreeGrafter"/>
</dbReference>
<protein>
    <recommendedName>
        <fullName evidence="3 9">DNA repair protein RecN</fullName>
    </recommendedName>
    <alternativeName>
        <fullName evidence="8 9">Recombination protein N</fullName>
    </alternativeName>
</protein>
<dbReference type="InterPro" id="IPR027417">
    <property type="entry name" value="P-loop_NTPase"/>
</dbReference>
<keyword evidence="4" id="KW-0547">Nucleotide-binding</keyword>
<dbReference type="PANTHER" id="PTHR11059">
    <property type="entry name" value="DNA REPAIR PROTEIN RECN"/>
    <property type="match status" value="1"/>
</dbReference>
<dbReference type="Pfam" id="PF02463">
    <property type="entry name" value="SMC_N"/>
    <property type="match status" value="1"/>
</dbReference>
<dbReference type="GO" id="GO:0005524">
    <property type="term" value="F:ATP binding"/>
    <property type="evidence" value="ECO:0007669"/>
    <property type="project" value="UniProtKB-KW"/>
</dbReference>
<dbReference type="GO" id="GO:0006310">
    <property type="term" value="P:DNA recombination"/>
    <property type="evidence" value="ECO:0007669"/>
    <property type="project" value="InterPro"/>
</dbReference>
<evidence type="ECO:0000256" key="4">
    <source>
        <dbReference type="ARBA" id="ARBA00022741"/>
    </source>
</evidence>
<keyword evidence="6" id="KW-0067">ATP-binding</keyword>
<feature type="coiled-coil region" evidence="10">
    <location>
        <begin position="335"/>
        <end position="362"/>
    </location>
</feature>
<name>A0A127VG26_9SPHI</name>
<dbReference type="InterPro" id="IPR003395">
    <property type="entry name" value="RecF/RecN/SMC_N"/>
</dbReference>
<dbReference type="GO" id="GO:0043590">
    <property type="term" value="C:bacterial nucleoid"/>
    <property type="evidence" value="ECO:0007669"/>
    <property type="project" value="TreeGrafter"/>
</dbReference>
<evidence type="ECO:0000256" key="7">
    <source>
        <dbReference type="ARBA" id="ARBA00023204"/>
    </source>
</evidence>
<dbReference type="CDD" id="cd03241">
    <property type="entry name" value="ABC_RecN"/>
    <property type="match status" value="2"/>
</dbReference>
<evidence type="ECO:0000256" key="1">
    <source>
        <dbReference type="ARBA" id="ARBA00003618"/>
    </source>
</evidence>
<organism evidence="12 13">
    <name type="scientific">Pedobacter cryoconitis</name>
    <dbReference type="NCBI Taxonomy" id="188932"/>
    <lineage>
        <taxon>Bacteria</taxon>
        <taxon>Pseudomonadati</taxon>
        <taxon>Bacteroidota</taxon>
        <taxon>Sphingobacteriia</taxon>
        <taxon>Sphingobacteriales</taxon>
        <taxon>Sphingobacteriaceae</taxon>
        <taxon>Pedobacter</taxon>
    </lineage>
</organism>
<dbReference type="Proteomes" id="UP000071561">
    <property type="component" value="Chromosome"/>
</dbReference>
<dbReference type="AlphaFoldDB" id="A0A127VG26"/>
<dbReference type="KEGG" id="pcm:AY601_3323"/>
<reference evidence="12 13" key="1">
    <citation type="submission" date="2016-03" db="EMBL/GenBank/DDBJ databases">
        <title>Complete genome sequence of Pedobacter cryoconitis PAMC 27485.</title>
        <authorList>
            <person name="Lee J."/>
            <person name="Kim O.-S."/>
        </authorList>
    </citation>
    <scope>NUCLEOTIDE SEQUENCE [LARGE SCALE GENOMIC DNA]</scope>
    <source>
        <strain evidence="12 13">PAMC 27485</strain>
    </source>
</reference>
<gene>
    <name evidence="12" type="ORF">AY601_3323</name>
</gene>
<dbReference type="SUPFAM" id="SSF52540">
    <property type="entry name" value="P-loop containing nucleoside triphosphate hydrolases"/>
    <property type="match status" value="1"/>
</dbReference>
<keyword evidence="13" id="KW-1185">Reference proteome</keyword>